<dbReference type="InterPro" id="IPR037066">
    <property type="entry name" value="Plug_dom_sf"/>
</dbReference>
<evidence type="ECO:0000313" key="13">
    <source>
        <dbReference type="Proteomes" id="UP000474296"/>
    </source>
</evidence>
<keyword evidence="6 8" id="KW-0472">Membrane</keyword>
<dbReference type="Pfam" id="PF00593">
    <property type="entry name" value="TonB_dep_Rec_b-barrel"/>
    <property type="match status" value="1"/>
</dbReference>
<keyword evidence="12" id="KW-0675">Receptor</keyword>
<reference evidence="12 13" key="1">
    <citation type="submission" date="2020-01" db="EMBL/GenBank/DDBJ databases">
        <title>Spongiivirga citrea KCTC 32990T.</title>
        <authorList>
            <person name="Wang G."/>
        </authorList>
    </citation>
    <scope>NUCLEOTIDE SEQUENCE [LARGE SCALE GENOMIC DNA]</scope>
    <source>
        <strain evidence="12 13">KCTC 32990</strain>
    </source>
</reference>
<evidence type="ECO:0000256" key="9">
    <source>
        <dbReference type="RuleBase" id="RU003357"/>
    </source>
</evidence>
<dbReference type="PANTHER" id="PTHR30069:SF57">
    <property type="entry name" value="TONB-DEPENDENT RECEPTOR"/>
    <property type="match status" value="1"/>
</dbReference>
<keyword evidence="5 9" id="KW-0798">TonB box</keyword>
<dbReference type="SUPFAM" id="SSF56935">
    <property type="entry name" value="Porins"/>
    <property type="match status" value="1"/>
</dbReference>
<dbReference type="Proteomes" id="UP000474296">
    <property type="component" value="Unassembled WGS sequence"/>
</dbReference>
<dbReference type="PANTHER" id="PTHR30069">
    <property type="entry name" value="TONB-DEPENDENT OUTER MEMBRANE RECEPTOR"/>
    <property type="match status" value="1"/>
</dbReference>
<dbReference type="EMBL" id="JAABOQ010000004">
    <property type="protein sequence ID" value="NER17656.1"/>
    <property type="molecule type" value="Genomic_DNA"/>
</dbReference>
<dbReference type="GO" id="GO:0015344">
    <property type="term" value="F:siderophore uptake transmembrane transporter activity"/>
    <property type="evidence" value="ECO:0007669"/>
    <property type="project" value="TreeGrafter"/>
</dbReference>
<evidence type="ECO:0000256" key="3">
    <source>
        <dbReference type="ARBA" id="ARBA00022452"/>
    </source>
</evidence>
<keyword evidence="13" id="KW-1185">Reference proteome</keyword>
<evidence type="ECO:0000313" key="12">
    <source>
        <dbReference type="EMBL" id="NER17656.1"/>
    </source>
</evidence>
<dbReference type="Gene3D" id="2.170.130.10">
    <property type="entry name" value="TonB-dependent receptor, plug domain"/>
    <property type="match status" value="1"/>
</dbReference>
<dbReference type="GO" id="GO:0044718">
    <property type="term" value="P:siderophore transmembrane transport"/>
    <property type="evidence" value="ECO:0007669"/>
    <property type="project" value="TreeGrafter"/>
</dbReference>
<dbReference type="Pfam" id="PF07715">
    <property type="entry name" value="Plug"/>
    <property type="match status" value="1"/>
</dbReference>
<comment type="similarity">
    <text evidence="8 9">Belongs to the TonB-dependent receptor family.</text>
</comment>
<evidence type="ECO:0000256" key="6">
    <source>
        <dbReference type="ARBA" id="ARBA00023136"/>
    </source>
</evidence>
<feature type="domain" description="TonB-dependent receptor plug" evidence="11">
    <location>
        <begin position="118"/>
        <end position="223"/>
    </location>
</feature>
<proteinExistence type="inferred from homology"/>
<name>A0A6M0CI61_9FLAO</name>
<dbReference type="InterPro" id="IPR036942">
    <property type="entry name" value="Beta-barrel_TonB_sf"/>
</dbReference>
<sequence length="777" mass="87279">MRIFIVVFFLLFMSKLFSHDGGFLNGTITHNDEPVPYVSVYVEGTDIGTTTNNKGEYELKVGVGTFTLLVRTIGFKQIEQEFTIKKHEKLTFNFELKEEVLGLNQVVVSATRGLQNRKEAPVIVTITDEKIFNATQSISLSEGLNFQPGLRMETNCQNCGFAQVRMNGLNGAYSQILIDSRPIFSALNGVYGLDQIPANIIDRIEVVRGGGSALYGSNAIAGTINVITKEALEDSFQLGSNLAFINGIAPDRSLTLNGTVVSDNNKAGITFFGLYRDRNPFDYQYDGFTEITTMENTTLGFKTYYKPDDQSKVSLDFHHINEFRRGGDQLNLQPFESEITEQIDSKVTGVGLTYELFDKLLKNRYSLYVSTQLSNNQNYYGGGEDLIAQQGEVIGFGTSEDNVWVAGGQFSRNQDKFLGGSGVFTGGIEFKYNLTQDAKPGFNAFVDQTVRIYGLYSQQEWQLNERLKLLGGVRVDIHNITDEAVNINPRLNVLYDVNDNLQLRTSYAKGFRAAQFFTEDLHATLAAGEVSFVRFAPNLKSETSHSFLASADWSKTTQFSEVGLTIEAFYTRLQDPFVSEQATDEELAALGLDVSENQFIYIKKNSTGANVYGVNMEAKYAPNEKWTMQLGGTIQQSIYDEAIRWSDDQDIDLENADQFFKSPNLYGNFVVTFAPTKKFQHNLSAVYTGRMYVPHIAGFIQQDRLEFTKDFFELNFKSSYTFDIDDSYKIQLSAGMQNVFNSYQFDFDLGADRDANYIYGPSRPRTYFVGLKIGTDL</sequence>
<evidence type="ECO:0000256" key="4">
    <source>
        <dbReference type="ARBA" id="ARBA00022692"/>
    </source>
</evidence>
<keyword evidence="7 8" id="KW-0998">Cell outer membrane</keyword>
<accession>A0A6M0CI61</accession>
<dbReference type="AlphaFoldDB" id="A0A6M0CI61"/>
<evidence type="ECO:0000256" key="1">
    <source>
        <dbReference type="ARBA" id="ARBA00004571"/>
    </source>
</evidence>
<dbReference type="SUPFAM" id="SSF49464">
    <property type="entry name" value="Carboxypeptidase regulatory domain-like"/>
    <property type="match status" value="1"/>
</dbReference>
<comment type="caution">
    <text evidence="12">The sequence shown here is derived from an EMBL/GenBank/DDBJ whole genome shotgun (WGS) entry which is preliminary data.</text>
</comment>
<keyword evidence="3 8" id="KW-1134">Transmembrane beta strand</keyword>
<keyword evidence="4 8" id="KW-0812">Transmembrane</keyword>
<dbReference type="InterPro" id="IPR008969">
    <property type="entry name" value="CarboxyPept-like_regulatory"/>
</dbReference>
<dbReference type="Gene3D" id="2.60.40.1120">
    <property type="entry name" value="Carboxypeptidase-like, regulatory domain"/>
    <property type="match status" value="1"/>
</dbReference>
<organism evidence="12 13">
    <name type="scientific">Spongiivirga citrea</name>
    <dbReference type="NCBI Taxonomy" id="1481457"/>
    <lineage>
        <taxon>Bacteria</taxon>
        <taxon>Pseudomonadati</taxon>
        <taxon>Bacteroidota</taxon>
        <taxon>Flavobacteriia</taxon>
        <taxon>Flavobacteriales</taxon>
        <taxon>Flavobacteriaceae</taxon>
        <taxon>Spongiivirga</taxon>
    </lineage>
</organism>
<evidence type="ECO:0000259" key="11">
    <source>
        <dbReference type="Pfam" id="PF07715"/>
    </source>
</evidence>
<dbReference type="RefSeq" id="WP_164032333.1">
    <property type="nucleotide sequence ID" value="NZ_JAABOQ010000004.1"/>
</dbReference>
<evidence type="ECO:0000256" key="2">
    <source>
        <dbReference type="ARBA" id="ARBA00022448"/>
    </source>
</evidence>
<feature type="domain" description="TonB-dependent receptor-like beta-barrel" evidence="10">
    <location>
        <begin position="301"/>
        <end position="739"/>
    </location>
</feature>
<evidence type="ECO:0000256" key="7">
    <source>
        <dbReference type="ARBA" id="ARBA00023237"/>
    </source>
</evidence>
<dbReference type="GO" id="GO:0009279">
    <property type="term" value="C:cell outer membrane"/>
    <property type="evidence" value="ECO:0007669"/>
    <property type="project" value="UniProtKB-SubCell"/>
</dbReference>
<dbReference type="InterPro" id="IPR000531">
    <property type="entry name" value="Beta-barrel_TonB"/>
</dbReference>
<comment type="subcellular location">
    <subcellularLocation>
        <location evidence="1 8">Cell outer membrane</location>
        <topology evidence="1 8">Multi-pass membrane protein</topology>
    </subcellularLocation>
</comment>
<evidence type="ECO:0000256" key="5">
    <source>
        <dbReference type="ARBA" id="ARBA00023077"/>
    </source>
</evidence>
<dbReference type="InterPro" id="IPR012910">
    <property type="entry name" value="Plug_dom"/>
</dbReference>
<gene>
    <name evidence="12" type="ORF">GWK10_10570</name>
</gene>
<evidence type="ECO:0000256" key="8">
    <source>
        <dbReference type="PROSITE-ProRule" id="PRU01360"/>
    </source>
</evidence>
<dbReference type="PROSITE" id="PS52016">
    <property type="entry name" value="TONB_DEPENDENT_REC_3"/>
    <property type="match status" value="1"/>
</dbReference>
<protein>
    <submittedName>
        <fullName evidence="12">TonB-dependent receptor</fullName>
    </submittedName>
</protein>
<keyword evidence="2 8" id="KW-0813">Transport</keyword>
<dbReference type="Pfam" id="PF13715">
    <property type="entry name" value="CarbopepD_reg_2"/>
    <property type="match status" value="1"/>
</dbReference>
<dbReference type="Gene3D" id="2.40.170.20">
    <property type="entry name" value="TonB-dependent receptor, beta-barrel domain"/>
    <property type="match status" value="1"/>
</dbReference>
<dbReference type="InterPro" id="IPR039426">
    <property type="entry name" value="TonB-dep_rcpt-like"/>
</dbReference>
<evidence type="ECO:0000259" key="10">
    <source>
        <dbReference type="Pfam" id="PF00593"/>
    </source>
</evidence>